<dbReference type="InterPro" id="IPR013702">
    <property type="entry name" value="FIST_domain_N"/>
</dbReference>
<dbReference type="STRING" id="1391654.AKJ09_09498"/>
<accession>A0A0K1QBP8</accession>
<dbReference type="OrthoDB" id="9807948at2"/>
<dbReference type="Pfam" id="PF10442">
    <property type="entry name" value="FIST_C"/>
    <property type="match status" value="1"/>
</dbReference>
<dbReference type="PANTHER" id="PTHR40252">
    <property type="entry name" value="BLR0328 PROTEIN"/>
    <property type="match status" value="1"/>
</dbReference>
<evidence type="ECO:0000259" key="1">
    <source>
        <dbReference type="SMART" id="SM00897"/>
    </source>
</evidence>
<proteinExistence type="predicted"/>
<dbReference type="Pfam" id="PF08495">
    <property type="entry name" value="FIST"/>
    <property type="match status" value="1"/>
</dbReference>
<dbReference type="Proteomes" id="UP000064967">
    <property type="component" value="Chromosome"/>
</dbReference>
<dbReference type="RefSeq" id="WP_146653694.1">
    <property type="nucleotide sequence ID" value="NZ_CP012333.1"/>
</dbReference>
<evidence type="ECO:0000259" key="2">
    <source>
        <dbReference type="SMART" id="SM01204"/>
    </source>
</evidence>
<reference evidence="3 4" key="1">
    <citation type="submission" date="2015-08" db="EMBL/GenBank/DDBJ databases">
        <authorList>
            <person name="Babu N.S."/>
            <person name="Beckwith C.J."/>
            <person name="Beseler K.G."/>
            <person name="Brison A."/>
            <person name="Carone J.V."/>
            <person name="Caskin T.P."/>
            <person name="Diamond M."/>
            <person name="Durham M.E."/>
            <person name="Foxe J.M."/>
            <person name="Go M."/>
            <person name="Henderson B.A."/>
            <person name="Jones I.B."/>
            <person name="McGettigan J.A."/>
            <person name="Micheletti S.J."/>
            <person name="Nasrallah M.E."/>
            <person name="Ortiz D."/>
            <person name="Piller C.R."/>
            <person name="Privatt S.R."/>
            <person name="Schneider S.L."/>
            <person name="Sharp S."/>
            <person name="Smith T.C."/>
            <person name="Stanton J.D."/>
            <person name="Ullery H.E."/>
            <person name="Wilson R.J."/>
            <person name="Serrano M.G."/>
            <person name="Buck G."/>
            <person name="Lee V."/>
            <person name="Wang Y."/>
            <person name="Carvalho R."/>
            <person name="Voegtly L."/>
            <person name="Shi R."/>
            <person name="Duckworth R."/>
            <person name="Johnson A."/>
            <person name="Loviza R."/>
            <person name="Walstead R."/>
            <person name="Shah Z."/>
            <person name="Kiflezghi M."/>
            <person name="Wade K."/>
            <person name="Ball S.L."/>
            <person name="Bradley K.W."/>
            <person name="Asai D.J."/>
            <person name="Bowman C.A."/>
            <person name="Russell D.A."/>
            <person name="Pope W.H."/>
            <person name="Jacobs-Sera D."/>
            <person name="Hendrix R.W."/>
            <person name="Hatfull G.F."/>
        </authorList>
    </citation>
    <scope>NUCLEOTIDE SEQUENCE [LARGE SCALE GENOMIC DNA]</scope>
    <source>
        <strain evidence="3 4">DSM 27648</strain>
    </source>
</reference>
<dbReference type="PATRIC" id="fig|1391654.3.peg.9622"/>
<feature type="domain" description="FIST" evidence="1">
    <location>
        <begin position="31"/>
        <end position="231"/>
    </location>
</feature>
<dbReference type="EMBL" id="CP012333">
    <property type="protein sequence ID" value="AKV02835.1"/>
    <property type="molecule type" value="Genomic_DNA"/>
</dbReference>
<feature type="domain" description="FIST C-domain" evidence="2">
    <location>
        <begin position="232"/>
        <end position="366"/>
    </location>
</feature>
<organism evidence="3 4">
    <name type="scientific">Labilithrix luteola</name>
    <dbReference type="NCBI Taxonomy" id="1391654"/>
    <lineage>
        <taxon>Bacteria</taxon>
        <taxon>Pseudomonadati</taxon>
        <taxon>Myxococcota</taxon>
        <taxon>Polyangia</taxon>
        <taxon>Polyangiales</taxon>
        <taxon>Labilitrichaceae</taxon>
        <taxon>Labilithrix</taxon>
    </lineage>
</organism>
<dbReference type="KEGG" id="llu:AKJ09_09498"/>
<gene>
    <name evidence="3" type="ORF">AKJ09_09498</name>
</gene>
<evidence type="ECO:0000313" key="4">
    <source>
        <dbReference type="Proteomes" id="UP000064967"/>
    </source>
</evidence>
<dbReference type="InterPro" id="IPR019494">
    <property type="entry name" value="FIST_C"/>
</dbReference>
<sequence length="381" mass="40683">MASMALASARTSEMDEERAAEAICSQFGATPPKLVTFFASRDRDHRALNRALRRRLPRARLVGASTSGEIDRDGIHSGSIVASALSGDFDVGVGVGRDLSRDAVAAGATALYQACAQLGVPPANLGTRHVGMVVDDGSRDKKEEFLMGMLEPNPALVLVGGGAGRLDEEPASSVLHVDDEVLDDAVFLLLFQTDVRWAALRSHAYVPTGKKLLVTKVDSSFARALEIDGRPAAARYAELLGVDVTDLGIDKPAGFATWPTARRIGREYFIHGPSRPLDDGSILFSNLLSEGTELELMQLDDLAGSTARFLREEVPARVGPPAAAFVFHCQRCMSVAETRGTTQDVSRAFHAAPVVGMNAYLEVYCGFQMTSTLTALAFGSS</sequence>
<evidence type="ECO:0000313" key="3">
    <source>
        <dbReference type="EMBL" id="AKV02835.1"/>
    </source>
</evidence>
<dbReference type="AlphaFoldDB" id="A0A0K1QBP8"/>
<dbReference type="SMART" id="SM01204">
    <property type="entry name" value="FIST_C"/>
    <property type="match status" value="1"/>
</dbReference>
<dbReference type="PANTHER" id="PTHR40252:SF2">
    <property type="entry name" value="BLR0328 PROTEIN"/>
    <property type="match status" value="1"/>
</dbReference>
<keyword evidence="4" id="KW-1185">Reference proteome</keyword>
<name>A0A0K1QBP8_9BACT</name>
<dbReference type="SMART" id="SM00897">
    <property type="entry name" value="FIST"/>
    <property type="match status" value="1"/>
</dbReference>
<protein>
    <submittedName>
        <fullName evidence="3">GfdT</fullName>
    </submittedName>
</protein>